<accession>A0ACB9MCM1</accession>
<keyword evidence="2" id="KW-1185">Reference proteome</keyword>
<sequence length="444" mass="45435">MDSYQLHVSSNLMESSKKRKIDENGVALPDHAVPGDGLGAISSPVSLYPSEIRKILDHFSKDQLVEILQDATLRHPDVLASVRSVADPDATQRKLFIRGLGWDTTTDGLRSLFSTYGEIEEAVVILDKITGKSKGYGFVTFRHIDGAVLALREPSKKIDGRVTVTQLAAAGNSGSNTNSSDVASRKIYVANVPVDISSDKLLSHFSLYGEIEEGPLGFDKQTGKSRGFALFVYKTAEGAQAALMEPIKNIDGRQMSCKLAIDGKKKPGDGHADGMTIGMGHMGAGGFHGPVPGQYGQGGMGGYGYPSGGQPPMGQMNSVGGLGGQGMASMGSNPPSSMGAVAGYGGYGGPSAGGYGGGGFGGMGVGSGGGIGGGMVSGGYTGGAAGGVSVGSGMYRPTGGYPEGAPYGLNSSGGYPSQVQQPTGTSPVPRVPQGGMYPNQPPYY</sequence>
<proteinExistence type="predicted"/>
<name>A0ACB9MCM1_9MYRT</name>
<dbReference type="EMBL" id="CM042889">
    <property type="protein sequence ID" value="KAI4321816.1"/>
    <property type="molecule type" value="Genomic_DNA"/>
</dbReference>
<evidence type="ECO:0000313" key="1">
    <source>
        <dbReference type="EMBL" id="KAI4321816.1"/>
    </source>
</evidence>
<comment type="caution">
    <text evidence="1">The sequence shown here is derived from an EMBL/GenBank/DDBJ whole genome shotgun (WGS) entry which is preliminary data.</text>
</comment>
<organism evidence="1 2">
    <name type="scientific">Melastoma candidum</name>
    <dbReference type="NCBI Taxonomy" id="119954"/>
    <lineage>
        <taxon>Eukaryota</taxon>
        <taxon>Viridiplantae</taxon>
        <taxon>Streptophyta</taxon>
        <taxon>Embryophyta</taxon>
        <taxon>Tracheophyta</taxon>
        <taxon>Spermatophyta</taxon>
        <taxon>Magnoliopsida</taxon>
        <taxon>eudicotyledons</taxon>
        <taxon>Gunneridae</taxon>
        <taxon>Pentapetalae</taxon>
        <taxon>rosids</taxon>
        <taxon>malvids</taxon>
        <taxon>Myrtales</taxon>
        <taxon>Melastomataceae</taxon>
        <taxon>Melastomatoideae</taxon>
        <taxon>Melastomateae</taxon>
        <taxon>Melastoma</taxon>
    </lineage>
</organism>
<reference evidence="2" key="1">
    <citation type="journal article" date="2023" name="Front. Plant Sci.">
        <title>Chromosomal-level genome assembly of Melastoma candidum provides insights into trichome evolution.</title>
        <authorList>
            <person name="Zhong Y."/>
            <person name="Wu W."/>
            <person name="Sun C."/>
            <person name="Zou P."/>
            <person name="Liu Y."/>
            <person name="Dai S."/>
            <person name="Zhou R."/>
        </authorList>
    </citation>
    <scope>NUCLEOTIDE SEQUENCE [LARGE SCALE GENOMIC DNA]</scope>
</reference>
<gene>
    <name evidence="1" type="ORF">MLD38_035153</name>
</gene>
<protein>
    <submittedName>
        <fullName evidence="1">Uncharacterized protein</fullName>
    </submittedName>
</protein>
<evidence type="ECO:0000313" key="2">
    <source>
        <dbReference type="Proteomes" id="UP001057402"/>
    </source>
</evidence>
<dbReference type="Proteomes" id="UP001057402">
    <property type="component" value="Chromosome 10"/>
</dbReference>